<gene>
    <name evidence="1" type="ORF">SAMN05421504_10541</name>
</gene>
<dbReference type="STRING" id="589385.SAMN05421504_10541"/>
<dbReference type="OrthoDB" id="3395250at2"/>
<sequence>MPGRKPLEHVFTFCGAGDRGCPDLFLDHDADEARRVVLVDDHGARIQMSLTQLHALVSDVKDGALDRLFPAEVS</sequence>
<reference evidence="1 2" key="1">
    <citation type="submission" date="2016-10" db="EMBL/GenBank/DDBJ databases">
        <authorList>
            <person name="de Groot N.N."/>
        </authorList>
    </citation>
    <scope>NUCLEOTIDE SEQUENCE [LARGE SCALE GENOMIC DNA]</scope>
    <source>
        <strain evidence="1 2">CPCC 202699</strain>
    </source>
</reference>
<dbReference type="RefSeq" id="WP_091292084.1">
    <property type="nucleotide sequence ID" value="NZ_FNON01000005.1"/>
</dbReference>
<keyword evidence="2" id="KW-1185">Reference proteome</keyword>
<dbReference type="AlphaFoldDB" id="A0A1H3IN96"/>
<evidence type="ECO:0000313" key="2">
    <source>
        <dbReference type="Proteomes" id="UP000199515"/>
    </source>
</evidence>
<name>A0A1H3IN96_9PSEU</name>
<dbReference type="Proteomes" id="UP000199515">
    <property type="component" value="Unassembled WGS sequence"/>
</dbReference>
<proteinExistence type="predicted"/>
<evidence type="ECO:0000313" key="1">
    <source>
        <dbReference type="EMBL" id="SDY28759.1"/>
    </source>
</evidence>
<dbReference type="EMBL" id="FNON01000005">
    <property type="protein sequence ID" value="SDY28759.1"/>
    <property type="molecule type" value="Genomic_DNA"/>
</dbReference>
<organism evidence="1 2">
    <name type="scientific">Amycolatopsis xylanica</name>
    <dbReference type="NCBI Taxonomy" id="589385"/>
    <lineage>
        <taxon>Bacteria</taxon>
        <taxon>Bacillati</taxon>
        <taxon>Actinomycetota</taxon>
        <taxon>Actinomycetes</taxon>
        <taxon>Pseudonocardiales</taxon>
        <taxon>Pseudonocardiaceae</taxon>
        <taxon>Amycolatopsis</taxon>
    </lineage>
</organism>
<protein>
    <submittedName>
        <fullName evidence="1">Uncharacterized protein</fullName>
    </submittedName>
</protein>
<accession>A0A1H3IN96</accession>